<proteinExistence type="predicted"/>
<reference evidence="2" key="1">
    <citation type="submission" date="2017-05" db="UniProtKB">
        <authorList>
            <consortium name="EnsemblMetazoa"/>
        </authorList>
    </citation>
    <scope>IDENTIFICATION</scope>
</reference>
<evidence type="ECO:0000256" key="1">
    <source>
        <dbReference type="SAM" id="Coils"/>
    </source>
</evidence>
<feature type="coiled-coil region" evidence="1">
    <location>
        <begin position="2"/>
        <end position="36"/>
    </location>
</feature>
<dbReference type="EnsemblMetazoa" id="Aqu2.1.03446_001">
    <property type="protein sequence ID" value="Aqu2.1.03446_001"/>
    <property type="gene ID" value="Aqu2.1.03446"/>
</dbReference>
<evidence type="ECO:0000313" key="2">
    <source>
        <dbReference type="EnsemblMetazoa" id="Aqu2.1.03446_001"/>
    </source>
</evidence>
<dbReference type="InParanoid" id="A0A1X7SMY7"/>
<sequence>EIEKLKANITMLTEEKSELEEKNENSTGKIEKLKAKVVDDEMIIAKLMKKESQLKEEL</sequence>
<name>A0A1X7SMY7_AMPQE</name>
<accession>A0A1X7SMY7</accession>
<dbReference type="AlphaFoldDB" id="A0A1X7SMY7"/>
<keyword evidence="1" id="KW-0175">Coiled coil</keyword>
<protein>
    <submittedName>
        <fullName evidence="2">Uncharacterized protein</fullName>
    </submittedName>
</protein>
<organism evidence="2">
    <name type="scientific">Amphimedon queenslandica</name>
    <name type="common">Sponge</name>
    <dbReference type="NCBI Taxonomy" id="400682"/>
    <lineage>
        <taxon>Eukaryota</taxon>
        <taxon>Metazoa</taxon>
        <taxon>Porifera</taxon>
        <taxon>Demospongiae</taxon>
        <taxon>Heteroscleromorpha</taxon>
        <taxon>Haplosclerida</taxon>
        <taxon>Niphatidae</taxon>
        <taxon>Amphimedon</taxon>
    </lineage>
</organism>